<dbReference type="PROSITE" id="PS00028">
    <property type="entry name" value="ZINC_FINGER_C2H2_1"/>
    <property type="match status" value="3"/>
</dbReference>
<feature type="compositionally biased region" description="Acidic residues" evidence="12">
    <location>
        <begin position="311"/>
        <end position="320"/>
    </location>
</feature>
<feature type="compositionally biased region" description="Acidic residues" evidence="12">
    <location>
        <begin position="289"/>
        <end position="298"/>
    </location>
</feature>
<feature type="compositionally biased region" description="Basic residues" evidence="12">
    <location>
        <begin position="326"/>
        <end position="338"/>
    </location>
</feature>
<organism evidence="15 16">
    <name type="scientific">Glossina austeni</name>
    <name type="common">Savannah tsetse fly</name>
    <dbReference type="NCBI Taxonomy" id="7395"/>
    <lineage>
        <taxon>Eukaryota</taxon>
        <taxon>Metazoa</taxon>
        <taxon>Ecdysozoa</taxon>
        <taxon>Arthropoda</taxon>
        <taxon>Hexapoda</taxon>
        <taxon>Insecta</taxon>
        <taxon>Pterygota</taxon>
        <taxon>Neoptera</taxon>
        <taxon>Endopterygota</taxon>
        <taxon>Diptera</taxon>
        <taxon>Brachycera</taxon>
        <taxon>Muscomorpha</taxon>
        <taxon>Hippoboscoidea</taxon>
        <taxon>Glossinidae</taxon>
        <taxon>Glossina</taxon>
    </lineage>
</organism>
<evidence type="ECO:0000256" key="9">
    <source>
        <dbReference type="PROSITE-ProRule" id="PRU00042"/>
    </source>
</evidence>
<feature type="domain" description="C2H2-type" evidence="13">
    <location>
        <begin position="395"/>
        <end position="422"/>
    </location>
</feature>
<comment type="similarity">
    <text evidence="8">Belongs to the snail C2H2-type zinc-finger protein family.</text>
</comment>
<proteinExistence type="inferred from homology"/>
<feature type="domain" description="ZAD" evidence="14">
    <location>
        <begin position="190"/>
        <end position="264"/>
    </location>
</feature>
<evidence type="ECO:0000256" key="8">
    <source>
        <dbReference type="ARBA" id="ARBA00037948"/>
    </source>
</evidence>
<evidence type="ECO:0000256" key="7">
    <source>
        <dbReference type="ARBA" id="ARBA00023242"/>
    </source>
</evidence>
<feature type="region of interest" description="Disordered" evidence="12">
    <location>
        <begin position="130"/>
        <end position="189"/>
    </location>
</feature>
<dbReference type="GO" id="GO:0000981">
    <property type="term" value="F:DNA-binding transcription factor activity, RNA polymerase II-specific"/>
    <property type="evidence" value="ECO:0007669"/>
    <property type="project" value="TreeGrafter"/>
</dbReference>
<feature type="compositionally biased region" description="Basic and acidic residues" evidence="12">
    <location>
        <begin position="144"/>
        <end position="157"/>
    </location>
</feature>
<evidence type="ECO:0000313" key="16">
    <source>
        <dbReference type="Proteomes" id="UP000078200"/>
    </source>
</evidence>
<dbReference type="Gene3D" id="3.30.160.60">
    <property type="entry name" value="Classic Zinc Finger"/>
    <property type="match status" value="2"/>
</dbReference>
<evidence type="ECO:0000256" key="11">
    <source>
        <dbReference type="SAM" id="Coils"/>
    </source>
</evidence>
<dbReference type="AlphaFoldDB" id="A0A1A9V039"/>
<evidence type="ECO:0000256" key="4">
    <source>
        <dbReference type="ARBA" id="ARBA00022771"/>
    </source>
</evidence>
<evidence type="ECO:0000256" key="12">
    <source>
        <dbReference type="SAM" id="MobiDB-lite"/>
    </source>
</evidence>
<evidence type="ECO:0000259" key="14">
    <source>
        <dbReference type="PROSITE" id="PS51915"/>
    </source>
</evidence>
<sequence length="542" mass="62021">MESDAVEGIYELQRPVTNGGEKCNDSIIRQSQSFSVVHSAALNSLHDLNPLEEDVEIADLNAKLEETTEMLEEEDDEEHDEENEIIEEHILEEVEEEEDIMGETEILEGEEVDDVEAVIPDSNEVEVEINKNRTPAQVPKKRKNNDIEATIKKRDQNDSPADNSQDNLDCEQPTSSSRTKQIQDEEVDENQCRVCTTKDDLVSLFKKIEQSTVAEMLMSICPSVSIAVKDFLPQYICNSCLDNVVIAVLLKNQCESTEKEFRKKLSRHKNKIRRPTGYVTIDGPLDSDPASDEELNNDDEFKVSDVASATPDEDSYDTDSSEEKRTRVRSSNPRRGRPKTIVTTPTFVSKTSIEQNKKPNIQRKRSSENESSDDEDNKHKRKRISVSDDSQSEQFQCDECEQVFTRKLSLVLHKKTHSEPIACEVCGRQFKMRGAYRTHLEKHKEGNMGHKCYKCKRVVASSAELRRHLLEEHHDRGEVMRECRKCKRTFSSLARLHRHQDGRCPASETRRKQDIEAFAMGKDLFKSVAPLTTTYWSDSFSD</sequence>
<feature type="binding site" evidence="10">
    <location>
        <position position="192"/>
    </location>
    <ligand>
        <name>Zn(2+)</name>
        <dbReference type="ChEBI" id="CHEBI:29105"/>
    </ligand>
</feature>
<dbReference type="SMART" id="SM00355">
    <property type="entry name" value="ZnF_C2H2"/>
    <property type="match status" value="4"/>
</dbReference>
<dbReference type="GO" id="GO:0000978">
    <property type="term" value="F:RNA polymerase II cis-regulatory region sequence-specific DNA binding"/>
    <property type="evidence" value="ECO:0007669"/>
    <property type="project" value="TreeGrafter"/>
</dbReference>
<evidence type="ECO:0000256" key="10">
    <source>
        <dbReference type="PROSITE-ProRule" id="PRU01263"/>
    </source>
</evidence>
<dbReference type="InterPro" id="IPR013087">
    <property type="entry name" value="Znf_C2H2_type"/>
</dbReference>
<evidence type="ECO:0000256" key="2">
    <source>
        <dbReference type="ARBA" id="ARBA00022723"/>
    </source>
</evidence>
<dbReference type="Proteomes" id="UP000078200">
    <property type="component" value="Unassembled WGS sequence"/>
</dbReference>
<dbReference type="STRING" id="7395.A0A1A9V039"/>
<keyword evidence="6" id="KW-0238">DNA-binding</keyword>
<feature type="binding site" evidence="10">
    <location>
        <position position="195"/>
    </location>
    <ligand>
        <name>Zn(2+)</name>
        <dbReference type="ChEBI" id="CHEBI:29105"/>
    </ligand>
</feature>
<feature type="compositionally biased region" description="Polar residues" evidence="12">
    <location>
        <begin position="158"/>
        <end position="180"/>
    </location>
</feature>
<keyword evidence="16" id="KW-1185">Reference proteome</keyword>
<keyword evidence="5 10" id="KW-0862">Zinc</keyword>
<keyword evidence="11" id="KW-0175">Coiled coil</keyword>
<dbReference type="EnsemblMetazoa" id="GAUT021414-RA">
    <property type="protein sequence ID" value="GAUT021414-PA"/>
    <property type="gene ID" value="GAUT021414"/>
</dbReference>
<reference evidence="15" key="1">
    <citation type="submission" date="2020-05" db="UniProtKB">
        <authorList>
            <consortium name="EnsemblMetazoa"/>
        </authorList>
    </citation>
    <scope>IDENTIFICATION</scope>
    <source>
        <strain evidence="15">TTRI</strain>
    </source>
</reference>
<dbReference type="SMART" id="SM00868">
    <property type="entry name" value="zf-AD"/>
    <property type="match status" value="1"/>
</dbReference>
<comment type="subcellular location">
    <subcellularLocation>
        <location evidence="1">Nucleus</location>
    </subcellularLocation>
</comment>
<keyword evidence="4 9" id="KW-0863">Zinc-finger</keyword>
<dbReference type="VEuPathDB" id="VectorBase:GAUT021414"/>
<feature type="compositionally biased region" description="Polar residues" evidence="12">
    <location>
        <begin position="341"/>
        <end position="354"/>
    </location>
</feature>
<dbReference type="PANTHER" id="PTHR24388">
    <property type="entry name" value="ZINC FINGER PROTEIN"/>
    <property type="match status" value="1"/>
</dbReference>
<accession>A0A1A9V039</accession>
<keyword evidence="2 10" id="KW-0479">Metal-binding</keyword>
<feature type="region of interest" description="Disordered" evidence="12">
    <location>
        <begin position="275"/>
        <end position="389"/>
    </location>
</feature>
<dbReference type="PANTHER" id="PTHR24388:SF54">
    <property type="entry name" value="PROTEIN ESCARGOT"/>
    <property type="match status" value="1"/>
</dbReference>
<evidence type="ECO:0000256" key="1">
    <source>
        <dbReference type="ARBA" id="ARBA00004123"/>
    </source>
</evidence>
<dbReference type="GO" id="GO:0005634">
    <property type="term" value="C:nucleus"/>
    <property type="evidence" value="ECO:0007669"/>
    <property type="project" value="UniProtKB-SubCell"/>
</dbReference>
<evidence type="ECO:0000256" key="3">
    <source>
        <dbReference type="ARBA" id="ARBA00022737"/>
    </source>
</evidence>
<evidence type="ECO:0000313" key="15">
    <source>
        <dbReference type="EnsemblMetazoa" id="GAUT021414-PA"/>
    </source>
</evidence>
<dbReference type="Pfam" id="PF07776">
    <property type="entry name" value="zf-AD"/>
    <property type="match status" value="1"/>
</dbReference>
<dbReference type="PROSITE" id="PS50157">
    <property type="entry name" value="ZINC_FINGER_C2H2_2"/>
    <property type="match status" value="2"/>
</dbReference>
<evidence type="ECO:0000256" key="6">
    <source>
        <dbReference type="ARBA" id="ARBA00023125"/>
    </source>
</evidence>
<keyword evidence="3" id="KW-0677">Repeat</keyword>
<feature type="domain" description="C2H2-type" evidence="13">
    <location>
        <begin position="421"/>
        <end position="448"/>
    </location>
</feature>
<evidence type="ECO:0000259" key="13">
    <source>
        <dbReference type="PROSITE" id="PS50157"/>
    </source>
</evidence>
<dbReference type="SUPFAM" id="SSF57716">
    <property type="entry name" value="Glucocorticoid receptor-like (DNA-binding domain)"/>
    <property type="match status" value="1"/>
</dbReference>
<evidence type="ECO:0008006" key="17">
    <source>
        <dbReference type="Google" id="ProtNLM"/>
    </source>
</evidence>
<dbReference type="InterPro" id="IPR012934">
    <property type="entry name" value="Znf_AD"/>
</dbReference>
<dbReference type="InterPro" id="IPR036236">
    <property type="entry name" value="Znf_C2H2_sf"/>
</dbReference>
<evidence type="ECO:0000256" key="5">
    <source>
        <dbReference type="ARBA" id="ARBA00022833"/>
    </source>
</evidence>
<protein>
    <recommendedName>
        <fullName evidence="17">Protein krueppel</fullName>
    </recommendedName>
</protein>
<keyword evidence="7" id="KW-0539">Nucleus</keyword>
<dbReference type="GO" id="GO:0008270">
    <property type="term" value="F:zinc ion binding"/>
    <property type="evidence" value="ECO:0007669"/>
    <property type="project" value="UniProtKB-UniRule"/>
</dbReference>
<feature type="coiled-coil region" evidence="11">
    <location>
        <begin position="57"/>
        <end position="84"/>
    </location>
</feature>
<dbReference type="SUPFAM" id="SSF57667">
    <property type="entry name" value="beta-beta-alpha zinc fingers"/>
    <property type="match status" value="1"/>
</dbReference>
<dbReference type="PROSITE" id="PS51915">
    <property type="entry name" value="ZAD"/>
    <property type="match status" value="1"/>
</dbReference>
<dbReference type="Pfam" id="PF00096">
    <property type="entry name" value="zf-C2H2"/>
    <property type="match status" value="1"/>
</dbReference>
<feature type="binding site" evidence="10">
    <location>
        <position position="237"/>
    </location>
    <ligand>
        <name>Zn(2+)</name>
        <dbReference type="ChEBI" id="CHEBI:29105"/>
    </ligand>
</feature>
<name>A0A1A9V039_GLOAU</name>
<feature type="binding site" evidence="10">
    <location>
        <position position="240"/>
    </location>
    <ligand>
        <name>Zn(2+)</name>
        <dbReference type="ChEBI" id="CHEBI:29105"/>
    </ligand>
</feature>
<dbReference type="InterPro" id="IPR050527">
    <property type="entry name" value="Snail/Krueppel_Znf"/>
</dbReference>